<accession>A0A286A2A9</accession>
<feature type="domain" description="HTH cro/C1-type" evidence="1">
    <location>
        <begin position="33"/>
        <end position="88"/>
    </location>
</feature>
<dbReference type="InterPro" id="IPR010982">
    <property type="entry name" value="Lambda_DNA-bd_dom_sf"/>
</dbReference>
<dbReference type="Gene3D" id="1.10.260.40">
    <property type="entry name" value="lambda repressor-like DNA-binding domains"/>
    <property type="match status" value="1"/>
</dbReference>
<dbReference type="AlphaFoldDB" id="A0A286A2A9"/>
<proteinExistence type="predicted"/>
<organism evidence="2 3">
    <name type="scientific">Nitrosomonas ureae</name>
    <dbReference type="NCBI Taxonomy" id="44577"/>
    <lineage>
        <taxon>Bacteria</taxon>
        <taxon>Pseudomonadati</taxon>
        <taxon>Pseudomonadota</taxon>
        <taxon>Betaproteobacteria</taxon>
        <taxon>Nitrosomonadales</taxon>
        <taxon>Nitrosomonadaceae</taxon>
        <taxon>Nitrosomonas</taxon>
    </lineage>
</organism>
<dbReference type="RefSeq" id="WP_097103537.1">
    <property type="nucleotide sequence ID" value="NZ_OCMU01000001.1"/>
</dbReference>
<dbReference type="EMBL" id="OCMU01000001">
    <property type="protein sequence ID" value="SOD15991.1"/>
    <property type="molecule type" value="Genomic_DNA"/>
</dbReference>
<dbReference type="Pfam" id="PF01381">
    <property type="entry name" value="HTH_3"/>
    <property type="match status" value="1"/>
</dbReference>
<gene>
    <name evidence="2" type="ORF">SAMN06297164_0178</name>
</gene>
<protein>
    <submittedName>
        <fullName evidence="2">Helix-turn-helix</fullName>
    </submittedName>
</protein>
<dbReference type="CDD" id="cd00093">
    <property type="entry name" value="HTH_XRE"/>
    <property type="match status" value="1"/>
</dbReference>
<dbReference type="Proteomes" id="UP000219335">
    <property type="component" value="Unassembled WGS sequence"/>
</dbReference>
<evidence type="ECO:0000313" key="3">
    <source>
        <dbReference type="Proteomes" id="UP000219335"/>
    </source>
</evidence>
<name>A0A286A2A9_9PROT</name>
<dbReference type="PROSITE" id="PS50943">
    <property type="entry name" value="HTH_CROC1"/>
    <property type="match status" value="1"/>
</dbReference>
<reference evidence="2 3" key="1">
    <citation type="submission" date="2017-09" db="EMBL/GenBank/DDBJ databases">
        <authorList>
            <person name="Ehlers B."/>
            <person name="Leendertz F.H."/>
        </authorList>
    </citation>
    <scope>NUCLEOTIDE SEQUENCE [LARGE SCALE GENOMIC DNA]</scope>
    <source>
        <strain evidence="2 3">Nm42</strain>
    </source>
</reference>
<dbReference type="SUPFAM" id="SSF47413">
    <property type="entry name" value="lambda repressor-like DNA-binding domains"/>
    <property type="match status" value="1"/>
</dbReference>
<evidence type="ECO:0000259" key="1">
    <source>
        <dbReference type="PROSITE" id="PS50943"/>
    </source>
</evidence>
<dbReference type="InterPro" id="IPR001387">
    <property type="entry name" value="Cro/C1-type_HTH"/>
</dbReference>
<dbReference type="SMART" id="SM00530">
    <property type="entry name" value="HTH_XRE"/>
    <property type="match status" value="1"/>
</dbReference>
<sequence length="137" mass="15592">MKMSKILRSRLEQLKETDEYWISSLKLDFALAIEEKRRETGKSYTELARSLKTSNAYISKVFSGDANFTIDSMVRIARALNCNLNVTLNNVGNSRKDIIESIIMDQIENIRSSEKKVSTYDCTKLKALNDSTYAHAA</sequence>
<dbReference type="GO" id="GO:0003677">
    <property type="term" value="F:DNA binding"/>
    <property type="evidence" value="ECO:0007669"/>
    <property type="project" value="InterPro"/>
</dbReference>
<evidence type="ECO:0000313" key="2">
    <source>
        <dbReference type="EMBL" id="SOD15991.1"/>
    </source>
</evidence>